<keyword evidence="1" id="KW-0812">Transmembrane</keyword>
<keyword evidence="1" id="KW-1133">Transmembrane helix</keyword>
<protein>
    <submittedName>
        <fullName evidence="2">Uncharacterized protein</fullName>
    </submittedName>
</protein>
<proteinExistence type="predicted"/>
<reference evidence="2" key="1">
    <citation type="journal article" date="2022" name="Front. Genet.">
        <title>Chromosome-Scale Assembly of the Dendrobium nobile Genome Provides Insights Into the Molecular Mechanism of the Biosynthesis of the Medicinal Active Ingredient of Dendrobium.</title>
        <authorList>
            <person name="Xu Q."/>
            <person name="Niu S.-C."/>
            <person name="Li K.-L."/>
            <person name="Zheng P.-J."/>
            <person name="Zhang X.-J."/>
            <person name="Jia Y."/>
            <person name="Liu Y."/>
            <person name="Niu Y.-X."/>
            <person name="Yu L.-H."/>
            <person name="Chen D.-F."/>
            <person name="Zhang G.-Q."/>
        </authorList>
    </citation>
    <scope>NUCLEOTIDE SEQUENCE</scope>
    <source>
        <tissue evidence="2">Leaf</tissue>
    </source>
</reference>
<evidence type="ECO:0000313" key="3">
    <source>
        <dbReference type="Proteomes" id="UP000829196"/>
    </source>
</evidence>
<dbReference type="AlphaFoldDB" id="A0A8T3AYE3"/>
<feature type="transmembrane region" description="Helical" evidence="1">
    <location>
        <begin position="15"/>
        <end position="42"/>
    </location>
</feature>
<keyword evidence="3" id="KW-1185">Reference proteome</keyword>
<organism evidence="2 3">
    <name type="scientific">Dendrobium nobile</name>
    <name type="common">Orchid</name>
    <dbReference type="NCBI Taxonomy" id="94219"/>
    <lineage>
        <taxon>Eukaryota</taxon>
        <taxon>Viridiplantae</taxon>
        <taxon>Streptophyta</taxon>
        <taxon>Embryophyta</taxon>
        <taxon>Tracheophyta</taxon>
        <taxon>Spermatophyta</taxon>
        <taxon>Magnoliopsida</taxon>
        <taxon>Liliopsida</taxon>
        <taxon>Asparagales</taxon>
        <taxon>Orchidaceae</taxon>
        <taxon>Epidendroideae</taxon>
        <taxon>Malaxideae</taxon>
        <taxon>Dendrobiinae</taxon>
        <taxon>Dendrobium</taxon>
    </lineage>
</organism>
<keyword evidence="1" id="KW-0472">Membrane</keyword>
<accession>A0A8T3AYE3</accession>
<name>A0A8T3AYE3_DENNO</name>
<dbReference type="EMBL" id="JAGYWB010000012">
    <property type="protein sequence ID" value="KAI0501157.1"/>
    <property type="molecule type" value="Genomic_DNA"/>
</dbReference>
<sequence>MASSSSPPSNGKLNYYYLLFSFTLVFIVLTIITIAMGCCAWFQHRFSSVRHLLNRKHNSLEIQHWISTFKYHKKEAEVEGGGRGNCTRVHDFSITI</sequence>
<gene>
    <name evidence="2" type="ORF">KFK09_016100</name>
</gene>
<evidence type="ECO:0000313" key="2">
    <source>
        <dbReference type="EMBL" id="KAI0501157.1"/>
    </source>
</evidence>
<comment type="caution">
    <text evidence="2">The sequence shown here is derived from an EMBL/GenBank/DDBJ whole genome shotgun (WGS) entry which is preliminary data.</text>
</comment>
<evidence type="ECO:0000256" key="1">
    <source>
        <dbReference type="SAM" id="Phobius"/>
    </source>
</evidence>
<dbReference type="Proteomes" id="UP000829196">
    <property type="component" value="Unassembled WGS sequence"/>
</dbReference>